<feature type="domain" description="HTH marR-type" evidence="2">
    <location>
        <begin position="25"/>
        <end position="161"/>
    </location>
</feature>
<evidence type="ECO:0000313" key="3">
    <source>
        <dbReference type="EMBL" id="NMM43836.1"/>
    </source>
</evidence>
<dbReference type="Pfam" id="PF12802">
    <property type="entry name" value="MarR_2"/>
    <property type="match status" value="1"/>
</dbReference>
<reference evidence="3 4" key="1">
    <citation type="submission" date="2020-04" db="EMBL/GenBank/DDBJ databases">
        <title>Rhodospirillaceae bacterium KN72 isolated from deep sea.</title>
        <authorList>
            <person name="Zhang D.-C."/>
        </authorList>
    </citation>
    <scope>NUCLEOTIDE SEQUENCE [LARGE SCALE GENOMIC DNA]</scope>
    <source>
        <strain evidence="3 4">KN72</strain>
    </source>
</reference>
<dbReference type="Gene3D" id="1.10.10.10">
    <property type="entry name" value="Winged helix-like DNA-binding domain superfamily/Winged helix DNA-binding domain"/>
    <property type="match status" value="1"/>
</dbReference>
<proteinExistence type="predicted"/>
<dbReference type="Proteomes" id="UP000539372">
    <property type="component" value="Unassembled WGS sequence"/>
</dbReference>
<dbReference type="InterPro" id="IPR039422">
    <property type="entry name" value="MarR/SlyA-like"/>
</dbReference>
<comment type="caution">
    <text evidence="3">The sequence shown here is derived from an EMBL/GenBank/DDBJ whole genome shotgun (WGS) entry which is preliminary data.</text>
</comment>
<sequence>MTKIDRAKSAADQWNREKPELNTGPMVALGRLGEATQRIRRDYLEPNFAVHGLTSGDFDVLATLRRSGPPYALTPTDLYRNAMISSGGMTARADRLEKAGLVERKPHPTDRRALTIGLTKKGLALIDRVLPDHIAAQEKATAGLSGAELETLSALLGKLIGGLDGD</sequence>
<dbReference type="InterPro" id="IPR000835">
    <property type="entry name" value="HTH_MarR-typ"/>
</dbReference>
<evidence type="ECO:0000313" key="4">
    <source>
        <dbReference type="Proteomes" id="UP000539372"/>
    </source>
</evidence>
<dbReference type="GO" id="GO:0006950">
    <property type="term" value="P:response to stress"/>
    <property type="evidence" value="ECO:0007669"/>
    <property type="project" value="TreeGrafter"/>
</dbReference>
<dbReference type="InterPro" id="IPR036390">
    <property type="entry name" value="WH_DNA-bd_sf"/>
</dbReference>
<evidence type="ECO:0000259" key="2">
    <source>
        <dbReference type="PROSITE" id="PS50995"/>
    </source>
</evidence>
<dbReference type="AlphaFoldDB" id="A0A7Y0HDH8"/>
<protein>
    <submittedName>
        <fullName evidence="3">MarR family transcriptional regulator</fullName>
    </submittedName>
</protein>
<dbReference type="PANTHER" id="PTHR33164">
    <property type="entry name" value="TRANSCRIPTIONAL REGULATOR, MARR FAMILY"/>
    <property type="match status" value="1"/>
</dbReference>
<dbReference type="InterPro" id="IPR036388">
    <property type="entry name" value="WH-like_DNA-bd_sf"/>
</dbReference>
<dbReference type="PRINTS" id="PR00598">
    <property type="entry name" value="HTHMARR"/>
</dbReference>
<feature type="region of interest" description="Disordered" evidence="1">
    <location>
        <begin position="1"/>
        <end position="21"/>
    </location>
</feature>
<gene>
    <name evidence="3" type="ORF">HH303_05065</name>
</gene>
<accession>A0A7Y0HDH8</accession>
<dbReference type="EMBL" id="JABBNT010000001">
    <property type="protein sequence ID" value="NMM43836.1"/>
    <property type="molecule type" value="Genomic_DNA"/>
</dbReference>
<organism evidence="3 4">
    <name type="scientific">Pacificispira spongiicola</name>
    <dbReference type="NCBI Taxonomy" id="2729598"/>
    <lineage>
        <taxon>Bacteria</taxon>
        <taxon>Pseudomonadati</taxon>
        <taxon>Pseudomonadota</taxon>
        <taxon>Alphaproteobacteria</taxon>
        <taxon>Rhodospirillales</taxon>
        <taxon>Rhodospirillaceae</taxon>
        <taxon>Pacificispira</taxon>
    </lineage>
</organism>
<dbReference type="GO" id="GO:0003700">
    <property type="term" value="F:DNA-binding transcription factor activity"/>
    <property type="evidence" value="ECO:0007669"/>
    <property type="project" value="InterPro"/>
</dbReference>
<dbReference type="RefSeq" id="WP_169624079.1">
    <property type="nucleotide sequence ID" value="NZ_JABBNT010000001.1"/>
</dbReference>
<name>A0A7Y0HDH8_9PROT</name>
<evidence type="ECO:0000256" key="1">
    <source>
        <dbReference type="SAM" id="MobiDB-lite"/>
    </source>
</evidence>
<dbReference type="PANTHER" id="PTHR33164:SF104">
    <property type="entry name" value="TRANSCRIPTIONAL REGULATORY PROTEIN"/>
    <property type="match status" value="1"/>
</dbReference>
<keyword evidence="4" id="KW-1185">Reference proteome</keyword>
<dbReference type="PROSITE" id="PS50995">
    <property type="entry name" value="HTH_MARR_2"/>
    <property type="match status" value="1"/>
</dbReference>
<dbReference type="SMART" id="SM00347">
    <property type="entry name" value="HTH_MARR"/>
    <property type="match status" value="1"/>
</dbReference>
<dbReference type="SUPFAM" id="SSF46785">
    <property type="entry name" value="Winged helix' DNA-binding domain"/>
    <property type="match status" value="1"/>
</dbReference>
<feature type="compositionally biased region" description="Basic and acidic residues" evidence="1">
    <location>
        <begin position="1"/>
        <end position="20"/>
    </location>
</feature>